<feature type="compositionally biased region" description="Basic residues" evidence="6">
    <location>
        <begin position="328"/>
        <end position="340"/>
    </location>
</feature>
<evidence type="ECO:0000256" key="1">
    <source>
        <dbReference type="ARBA" id="ARBA00004123"/>
    </source>
</evidence>
<dbReference type="InterPro" id="IPR007023">
    <property type="entry name" value="Ribosom_reg"/>
</dbReference>
<evidence type="ECO:0000256" key="2">
    <source>
        <dbReference type="ARBA" id="ARBA00010077"/>
    </source>
</evidence>
<keyword evidence="4 5" id="KW-0539">Nucleus</keyword>
<evidence type="ECO:0000313" key="7">
    <source>
        <dbReference type="EMBL" id="CAH3037286.1"/>
    </source>
</evidence>
<accession>A0ABN8MYZ1</accession>
<feature type="compositionally biased region" description="Basic and acidic residues" evidence="6">
    <location>
        <begin position="264"/>
        <end position="284"/>
    </location>
</feature>
<gene>
    <name evidence="7" type="ORF">PLOB_00035500</name>
</gene>
<protein>
    <recommendedName>
        <fullName evidence="5">Ribosome biogenesis regulatory protein</fullName>
    </recommendedName>
</protein>
<comment type="similarity">
    <text evidence="2 5">Belongs to the RRS1 family.</text>
</comment>
<comment type="function">
    <text evidence="5">Involved in ribosomal large subunit assembly.</text>
</comment>
<organism evidence="7 8">
    <name type="scientific">Porites lobata</name>
    <dbReference type="NCBI Taxonomy" id="104759"/>
    <lineage>
        <taxon>Eukaryota</taxon>
        <taxon>Metazoa</taxon>
        <taxon>Cnidaria</taxon>
        <taxon>Anthozoa</taxon>
        <taxon>Hexacorallia</taxon>
        <taxon>Scleractinia</taxon>
        <taxon>Fungiina</taxon>
        <taxon>Poritidae</taxon>
        <taxon>Porites</taxon>
    </lineage>
</organism>
<keyword evidence="3 5" id="KW-0690">Ribosome biogenesis</keyword>
<dbReference type="PANTHER" id="PTHR17602">
    <property type="entry name" value="RIBOSOME BIOGENESIS REGULATORY PROTEIN"/>
    <property type="match status" value="1"/>
</dbReference>
<evidence type="ECO:0000256" key="3">
    <source>
        <dbReference type="ARBA" id="ARBA00022517"/>
    </source>
</evidence>
<feature type="region of interest" description="Disordered" evidence="6">
    <location>
        <begin position="246"/>
        <end position="340"/>
    </location>
</feature>
<name>A0ABN8MYZ1_9CNID</name>
<dbReference type="Proteomes" id="UP001159405">
    <property type="component" value="Unassembled WGS sequence"/>
</dbReference>
<feature type="compositionally biased region" description="Basic residues" evidence="6">
    <location>
        <begin position="301"/>
        <end position="316"/>
    </location>
</feature>
<keyword evidence="8" id="KW-1185">Reference proteome</keyword>
<evidence type="ECO:0000256" key="5">
    <source>
        <dbReference type="RuleBase" id="RU364132"/>
    </source>
</evidence>
<proteinExistence type="inferred from homology"/>
<dbReference type="EMBL" id="CALNXK010000005">
    <property type="protein sequence ID" value="CAH3037286.1"/>
    <property type="molecule type" value="Genomic_DNA"/>
</dbReference>
<evidence type="ECO:0000256" key="4">
    <source>
        <dbReference type="ARBA" id="ARBA00023242"/>
    </source>
</evidence>
<reference evidence="7 8" key="1">
    <citation type="submission" date="2022-05" db="EMBL/GenBank/DDBJ databases">
        <authorList>
            <consortium name="Genoscope - CEA"/>
            <person name="William W."/>
        </authorList>
    </citation>
    <scope>NUCLEOTIDE SEQUENCE [LARGE SCALE GENOMIC DNA]</scope>
</reference>
<evidence type="ECO:0000313" key="8">
    <source>
        <dbReference type="Proteomes" id="UP001159405"/>
    </source>
</evidence>
<evidence type="ECO:0000256" key="6">
    <source>
        <dbReference type="SAM" id="MobiDB-lite"/>
    </source>
</evidence>
<dbReference type="Pfam" id="PF04939">
    <property type="entry name" value="RRS1"/>
    <property type="match status" value="1"/>
</dbReference>
<comment type="subcellular location">
    <subcellularLocation>
        <location evidence="1 5">Nucleus</location>
    </subcellularLocation>
</comment>
<dbReference type="PANTHER" id="PTHR17602:SF4">
    <property type="entry name" value="RIBOSOME BIOGENESIS REGULATORY PROTEIN HOMOLOG"/>
    <property type="match status" value="1"/>
</dbReference>
<sequence length="340" mass="38688">MADGMEVDVASVLSAAEKDAEGKFKSVDVTKDIDPELDVGNLSAIDLQPIDLRELRKNKEDFLRNLARDNAQLLFNAIWKLPNERSDGLVLAKLPEPSTVIPREKPIPKPKLPTKWEEYAKQKGIKRRKRERMVFDKNTQEWKPRYGYKRGNDNSQDWLLEVPQNSDPYEDQFEKKIQAKKERISKNEYQRLRNIAKNKKIPVPNKNLEPSSGRQSKDQVTAKLNISRLSTASLGKFTEKLPKEKIQRKTGKKRKFEPVVGDMSSERSRSMELAEKIARKEPLDINKAVSQHITETQKRSSGSKKKGSIKGKKGKGKIGGNTINKTGKTGRKSGKKKTKT</sequence>
<comment type="caution">
    <text evidence="7">The sequence shown here is derived from an EMBL/GenBank/DDBJ whole genome shotgun (WGS) entry which is preliminary data.</text>
</comment>